<evidence type="ECO:0008006" key="3">
    <source>
        <dbReference type="Google" id="ProtNLM"/>
    </source>
</evidence>
<dbReference type="EnsemblMetazoa" id="XM_008190208.1">
    <property type="protein sequence ID" value="XP_008188430.1"/>
    <property type="gene ID" value="LOC103310830"/>
</dbReference>
<dbReference type="PANTHER" id="PTHR31511:SF12">
    <property type="entry name" value="RHO TERMINATION FACTOR N-TERMINAL DOMAIN-CONTAINING PROTEIN"/>
    <property type="match status" value="1"/>
</dbReference>
<dbReference type="AlphaFoldDB" id="A0A8R2FEA4"/>
<dbReference type="PANTHER" id="PTHR31511">
    <property type="entry name" value="PROTEIN CBG23764"/>
    <property type="match status" value="1"/>
</dbReference>
<dbReference type="Proteomes" id="UP000007819">
    <property type="component" value="Chromosome X"/>
</dbReference>
<dbReference type="KEGG" id="api:103310830"/>
<reference evidence="2" key="1">
    <citation type="submission" date="2010-06" db="EMBL/GenBank/DDBJ databases">
        <authorList>
            <person name="Jiang H."/>
            <person name="Abraham K."/>
            <person name="Ali S."/>
            <person name="Alsbrooks S.L."/>
            <person name="Anim B.N."/>
            <person name="Anosike U.S."/>
            <person name="Attaway T."/>
            <person name="Bandaranaike D.P."/>
            <person name="Battles P.K."/>
            <person name="Bell S.N."/>
            <person name="Bell A.V."/>
            <person name="Beltran B."/>
            <person name="Bickham C."/>
            <person name="Bustamante Y."/>
            <person name="Caleb T."/>
            <person name="Canada A."/>
            <person name="Cardenas V."/>
            <person name="Carter K."/>
            <person name="Chacko J."/>
            <person name="Chandrabose M.N."/>
            <person name="Chavez D."/>
            <person name="Chavez A."/>
            <person name="Chen L."/>
            <person name="Chu H.-S."/>
            <person name="Claassen K.J."/>
            <person name="Cockrell R."/>
            <person name="Collins M."/>
            <person name="Cooper J.A."/>
            <person name="Cree A."/>
            <person name="Curry S.M."/>
            <person name="Da Y."/>
            <person name="Dao M.D."/>
            <person name="Das B."/>
            <person name="Davila M.-L."/>
            <person name="Davy-Carroll L."/>
            <person name="Denson S."/>
            <person name="Dinh H."/>
            <person name="Ebong V.E."/>
            <person name="Edwards J.R."/>
            <person name="Egan A."/>
            <person name="El-Daye J."/>
            <person name="Escobedo L."/>
            <person name="Fernandez S."/>
            <person name="Fernando P.R."/>
            <person name="Flagg N."/>
            <person name="Forbes L.D."/>
            <person name="Fowler R.G."/>
            <person name="Fu Q."/>
            <person name="Gabisi R.A."/>
            <person name="Ganer J."/>
            <person name="Garbino Pronczuk A."/>
            <person name="Garcia R.M."/>
            <person name="Garner T."/>
            <person name="Garrett T.E."/>
            <person name="Gonzalez D.A."/>
            <person name="Hamid H."/>
            <person name="Hawkins E.S."/>
            <person name="Hirani K."/>
            <person name="Hogues M.E."/>
            <person name="Hollins B."/>
            <person name="Hsiao C.-H."/>
            <person name="Jabil R."/>
            <person name="James M.L."/>
            <person name="Jhangiani S.N."/>
            <person name="Johnson B."/>
            <person name="Johnson Q."/>
            <person name="Joshi V."/>
            <person name="Kalu J.B."/>
            <person name="Kam C."/>
            <person name="Kashfia A."/>
            <person name="Keebler J."/>
            <person name="Kisamo H."/>
            <person name="Kovar C.L."/>
            <person name="Lago L.A."/>
            <person name="Lai C.-Y."/>
            <person name="Laidlaw J."/>
            <person name="Lara F."/>
            <person name="Le T.-K."/>
            <person name="Lee S.L."/>
            <person name="Legall F.H."/>
            <person name="Lemon S.J."/>
            <person name="Lewis L.R."/>
            <person name="Li B."/>
            <person name="Liu Y."/>
            <person name="Liu Y.-S."/>
            <person name="Lopez J."/>
            <person name="Lozado R.J."/>
            <person name="Lu J."/>
            <person name="Madu R.C."/>
            <person name="Maheshwari M."/>
            <person name="Maheshwari R."/>
            <person name="Malloy K."/>
            <person name="Martinez E."/>
            <person name="Mathew T."/>
            <person name="Mercado I.C."/>
            <person name="Mercado C."/>
            <person name="Meyer B."/>
            <person name="Montgomery K."/>
            <person name="Morgan M.B."/>
            <person name="Munidasa M."/>
            <person name="Nazareth L.V."/>
            <person name="Nelson J."/>
            <person name="Ng B.M."/>
            <person name="Nguyen N.B."/>
            <person name="Nguyen P.Q."/>
            <person name="Nguyen T."/>
            <person name="Obregon M."/>
            <person name="Okwuonu G.O."/>
            <person name="Onwere C.G."/>
            <person name="Orozco G."/>
            <person name="Parra A."/>
            <person name="Patel S."/>
            <person name="Patil S."/>
            <person name="Perez A."/>
            <person name="Perez Y."/>
            <person name="Pham C."/>
            <person name="Primus E.L."/>
            <person name="Pu L.-L."/>
            <person name="Puazo M."/>
            <person name="Qin X."/>
            <person name="Quiroz J.B."/>
            <person name="Reese J."/>
            <person name="Richards S."/>
            <person name="Rives C.M."/>
            <person name="Robberts R."/>
            <person name="Ruiz S.J."/>
            <person name="Ruiz M.J."/>
            <person name="Santibanez J."/>
            <person name="Schneider B.W."/>
            <person name="Sisson I."/>
            <person name="Smith M."/>
            <person name="Sodergren E."/>
            <person name="Song X.-Z."/>
            <person name="Song B.B."/>
            <person name="Summersgill H."/>
            <person name="Thelus R."/>
            <person name="Thornton R.D."/>
            <person name="Trejos Z.Y."/>
            <person name="Usmani K."/>
            <person name="Vattathil S."/>
            <person name="Villasana D."/>
            <person name="Walker D.L."/>
            <person name="Wang S."/>
            <person name="Wang K."/>
            <person name="White C.S."/>
            <person name="Williams A.C."/>
            <person name="Williamson J."/>
            <person name="Wilson K."/>
            <person name="Woghiren I.O."/>
            <person name="Woodworth J.R."/>
            <person name="Worley K.C."/>
            <person name="Wright R.A."/>
            <person name="Wu W."/>
            <person name="Young L."/>
            <person name="Zhang L."/>
            <person name="Zhang J."/>
            <person name="Zhu Y."/>
            <person name="Muzny D.M."/>
            <person name="Weinstock G."/>
            <person name="Gibbs R.A."/>
        </authorList>
    </citation>
    <scope>NUCLEOTIDE SEQUENCE [LARGE SCALE GENOMIC DNA]</scope>
    <source>
        <strain evidence="2">LSR1</strain>
    </source>
</reference>
<dbReference type="SUPFAM" id="SSF53098">
    <property type="entry name" value="Ribonuclease H-like"/>
    <property type="match status" value="1"/>
</dbReference>
<name>A0A8R2FEA4_ACYPI</name>
<dbReference type="GO" id="GO:0042575">
    <property type="term" value="C:DNA polymerase complex"/>
    <property type="evidence" value="ECO:0007669"/>
    <property type="project" value="UniProtKB-ARBA"/>
</dbReference>
<protein>
    <recommendedName>
        <fullName evidence="3">DNA-directed DNA polymerase</fullName>
    </recommendedName>
</protein>
<evidence type="ECO:0000313" key="1">
    <source>
        <dbReference type="EnsemblMetazoa" id="XP_008188430.1"/>
    </source>
</evidence>
<dbReference type="InterPro" id="IPR043502">
    <property type="entry name" value="DNA/RNA_pol_sf"/>
</dbReference>
<dbReference type="InterPro" id="IPR012337">
    <property type="entry name" value="RNaseH-like_sf"/>
</dbReference>
<dbReference type="GO" id="GO:0071897">
    <property type="term" value="P:DNA biosynthetic process"/>
    <property type="evidence" value="ECO:0007669"/>
    <property type="project" value="UniProtKB-ARBA"/>
</dbReference>
<dbReference type="Pfam" id="PF02945">
    <property type="entry name" value="Endonuclease_7"/>
    <property type="match status" value="1"/>
</dbReference>
<dbReference type="RefSeq" id="XP_008188430.1">
    <property type="nucleotide sequence ID" value="XM_008190208.1"/>
</dbReference>
<dbReference type="SUPFAM" id="SSF56672">
    <property type="entry name" value="DNA/RNA polymerases"/>
    <property type="match status" value="1"/>
</dbReference>
<organism evidence="1 2">
    <name type="scientific">Acyrthosiphon pisum</name>
    <name type="common">Pea aphid</name>
    <dbReference type="NCBI Taxonomy" id="7029"/>
    <lineage>
        <taxon>Eukaryota</taxon>
        <taxon>Metazoa</taxon>
        <taxon>Ecdysozoa</taxon>
        <taxon>Arthropoda</taxon>
        <taxon>Hexapoda</taxon>
        <taxon>Insecta</taxon>
        <taxon>Pterygota</taxon>
        <taxon>Neoptera</taxon>
        <taxon>Paraneoptera</taxon>
        <taxon>Hemiptera</taxon>
        <taxon>Sternorrhyncha</taxon>
        <taxon>Aphidomorpha</taxon>
        <taxon>Aphidoidea</taxon>
        <taxon>Aphididae</taxon>
        <taxon>Macrosiphini</taxon>
        <taxon>Acyrthosiphon</taxon>
    </lineage>
</organism>
<dbReference type="Gene3D" id="3.40.1800.10">
    <property type="entry name" value="His-Me finger endonucleases"/>
    <property type="match status" value="1"/>
</dbReference>
<reference evidence="1" key="2">
    <citation type="submission" date="2022-06" db="UniProtKB">
        <authorList>
            <consortium name="EnsemblMetazoa"/>
        </authorList>
    </citation>
    <scope>IDENTIFICATION</scope>
</reference>
<dbReference type="OrthoDB" id="8194219at2759"/>
<sequence length="623" mass="72699">MTTENNKTHINIADLGICPYCKSKFNDNNLPVRDHNHLTGQYRHTVCNNCNLKMQQPKFVPCFFHNLSGYDSHFLITQLGYDTQSINVIPNTEEKFISFTKYISNTFKIRFVDTYRFMASKLENLSTNLARSDMSKFRETTKIFGVNDLDLVTRKGFYPYKYTDSWEKLNETNLPPKEHFYNSLTEEHILNEHYDHSMEVWNRFNCNTLGQYSDVYLKVDVMLLVDIFENFRELCLETYGLDANYYFTAPGMSFDCMLKYTGVELSLLSDYDKILMMEAGIKGGLTQAVKRYAKANNVKVSDYDPSKPDLWIVYLDATNLGWICMEVDVSHPCSLHDDYNDLPYLPERIVPRGSKIKKLVANLDSKKNYVVHYLALKQALKAGLILEKVHRVLKFNQSPWLAKYIDLNTTMRKIASNDFERDFFKLMNNAVFGKTMENVRNRMKMELVSDDKKCAKLINRPTFKNITIYNENLAAIHLEIDELKFDKPIYGSMKHHFGKNIKLMYMDTDSLVYTINSKDFYNDLRQNRHLLERMDRSNLPTDHLCYCADRKKVPGTFTDETHGNAIHEFVALRAKAYAYNLAGVENIKAKGVRGHVVKNHITMEDYKKYLFWDGPIIDNEQAR</sequence>
<dbReference type="GeneID" id="103310830"/>
<accession>A0A8R2FEA4</accession>
<evidence type="ECO:0000313" key="2">
    <source>
        <dbReference type="Proteomes" id="UP000007819"/>
    </source>
</evidence>
<dbReference type="InterPro" id="IPR044925">
    <property type="entry name" value="His-Me_finger_sf"/>
</dbReference>
<dbReference type="InterPro" id="IPR038563">
    <property type="entry name" value="Endonuclease_7_sf"/>
</dbReference>
<dbReference type="InterPro" id="IPR004211">
    <property type="entry name" value="Endonuclease_7"/>
</dbReference>
<dbReference type="SUPFAM" id="SSF54060">
    <property type="entry name" value="His-Me finger endonucleases"/>
    <property type="match status" value="1"/>
</dbReference>
<keyword evidence="2" id="KW-1185">Reference proteome</keyword>
<proteinExistence type="predicted"/>